<keyword evidence="2" id="KW-0808">Transferase</keyword>
<evidence type="ECO:0000313" key="2">
    <source>
        <dbReference type="EMBL" id="ASD64813.1"/>
    </source>
</evidence>
<dbReference type="PANTHER" id="PTHR37524:SF2">
    <property type="entry name" value="RIBOSOMAL RNA METHYLTRANSFERASE FTSJ DOMAIN-CONTAINING PROTEIN"/>
    <property type="match status" value="1"/>
</dbReference>
<evidence type="ECO:0000313" key="3">
    <source>
        <dbReference type="Proteomes" id="UP000197003"/>
    </source>
</evidence>
<dbReference type="OrthoDB" id="5289361at2"/>
<feature type="domain" description="Ribosomal RNA methyltransferase FtsJ" evidence="1">
    <location>
        <begin position="144"/>
        <end position="232"/>
    </location>
</feature>
<dbReference type="Proteomes" id="UP000197003">
    <property type="component" value="Chromosome"/>
</dbReference>
<dbReference type="Pfam" id="PF01728">
    <property type="entry name" value="FtsJ"/>
    <property type="match status" value="1"/>
</dbReference>
<dbReference type="InterPro" id="IPR002877">
    <property type="entry name" value="RNA_MeTrfase_FtsJ_dom"/>
</dbReference>
<protein>
    <submittedName>
        <fullName evidence="2">Methyltransferase</fullName>
    </submittedName>
</protein>
<organism evidence="2 3">
    <name type="scientific">Bdellovibrio bacteriovorus</name>
    <dbReference type="NCBI Taxonomy" id="959"/>
    <lineage>
        <taxon>Bacteria</taxon>
        <taxon>Pseudomonadati</taxon>
        <taxon>Bdellovibrionota</taxon>
        <taxon>Bdellovibrionia</taxon>
        <taxon>Bdellovibrionales</taxon>
        <taxon>Pseudobdellovibrionaceae</taxon>
        <taxon>Bdellovibrio</taxon>
    </lineage>
</organism>
<proteinExistence type="predicted"/>
<dbReference type="GO" id="GO:0008168">
    <property type="term" value="F:methyltransferase activity"/>
    <property type="evidence" value="ECO:0007669"/>
    <property type="project" value="UniProtKB-KW"/>
</dbReference>
<dbReference type="Gene3D" id="3.40.50.150">
    <property type="entry name" value="Vaccinia Virus protein VP39"/>
    <property type="match status" value="1"/>
</dbReference>
<evidence type="ECO:0000259" key="1">
    <source>
        <dbReference type="Pfam" id="PF01728"/>
    </source>
</evidence>
<sequence>MIAYLAPEKFLPDLLEELKYVKSVHGNLVLTDGPLQNPVWAQNIWLDAEIIPFESITQAAKALKSRGKLWAPYTIENHRRAQLIQDQLPKLRPRVINFLDPLPENNLGAWMLLDKNTLLASPTTNSPFPLGDIQFNEDKKNPPSRAYLKLWELFTVYGIRPDKGQRVVDFGSCPGGWTWVLQTVGCEVVSIDRAPLEPHIAALPGVKFMKTNAFNVKPEDIGAIDWFFSDIICYPEKLLELVQNWQASGLCSNFVCTIKFQGKTDYETLKKFLALDNVRIQHLHHNKHEVTVWIKAPSSS</sequence>
<keyword evidence="2" id="KW-0489">Methyltransferase</keyword>
<dbReference type="RefSeq" id="WP_088566247.1">
    <property type="nucleotide sequence ID" value="NZ_CP020946.1"/>
</dbReference>
<dbReference type="SUPFAM" id="SSF53335">
    <property type="entry name" value="S-adenosyl-L-methionine-dependent methyltransferases"/>
    <property type="match status" value="1"/>
</dbReference>
<dbReference type="EMBL" id="CP020946">
    <property type="protein sequence ID" value="ASD64813.1"/>
    <property type="molecule type" value="Genomic_DNA"/>
</dbReference>
<dbReference type="PANTHER" id="PTHR37524">
    <property type="entry name" value="RIBOSOMAL RNA LARGE SUBUNIT METHYLTRANSFERASE M"/>
    <property type="match status" value="1"/>
</dbReference>
<dbReference type="GO" id="GO:0032259">
    <property type="term" value="P:methylation"/>
    <property type="evidence" value="ECO:0007669"/>
    <property type="project" value="UniProtKB-KW"/>
</dbReference>
<dbReference type="InterPro" id="IPR029063">
    <property type="entry name" value="SAM-dependent_MTases_sf"/>
</dbReference>
<accession>A0A1Z3NBG3</accession>
<name>A0A1Z3NBG3_BDEBC</name>
<dbReference type="AlphaFoldDB" id="A0A1Z3NBG3"/>
<gene>
    <name evidence="2" type="ORF">B9G79_15210</name>
</gene>
<reference evidence="2 3" key="1">
    <citation type="submission" date="2017-04" db="EMBL/GenBank/DDBJ databases">
        <title>Whole genome sequence of Bdellovibrio bacteriovorus strain SSB218315.</title>
        <authorList>
            <person name="Oyedara O."/>
            <person name="Rodriguez-Perez M.A."/>
        </authorList>
    </citation>
    <scope>NUCLEOTIDE SEQUENCE [LARGE SCALE GENOMIC DNA]</scope>
    <source>
        <strain evidence="2 3">SSB218315</strain>
    </source>
</reference>